<dbReference type="AlphaFoldDB" id="A0AAN8UD39"/>
<dbReference type="Gene3D" id="1.25.40.10">
    <property type="entry name" value="Tetratricopeptide repeat domain"/>
    <property type="match status" value="2"/>
</dbReference>
<keyword evidence="2" id="KW-0677">Repeat</keyword>
<evidence type="ECO:0000313" key="3">
    <source>
        <dbReference type="EMBL" id="KAK6913195.1"/>
    </source>
</evidence>
<comment type="similarity">
    <text evidence="1">Belongs to the PPR family. P subfamily.</text>
</comment>
<dbReference type="Pfam" id="PF01535">
    <property type="entry name" value="PPR"/>
    <property type="match status" value="2"/>
</dbReference>
<name>A0AAN8UD39_9MAGN</name>
<gene>
    <name evidence="3" type="ORF">RJ641_022796</name>
</gene>
<proteinExistence type="inferred from homology"/>
<reference evidence="3 4" key="1">
    <citation type="submission" date="2023-12" db="EMBL/GenBank/DDBJ databases">
        <title>A high-quality genome assembly for Dillenia turbinata (Dilleniales).</title>
        <authorList>
            <person name="Chanderbali A."/>
        </authorList>
    </citation>
    <scope>NUCLEOTIDE SEQUENCE [LARGE SCALE GENOMIC DNA]</scope>
    <source>
        <strain evidence="3">LSX21</strain>
        <tissue evidence="3">Leaf</tissue>
    </source>
</reference>
<dbReference type="InterPro" id="IPR011990">
    <property type="entry name" value="TPR-like_helical_dom_sf"/>
</dbReference>
<comment type="caution">
    <text evidence="3">The sequence shown here is derived from an EMBL/GenBank/DDBJ whole genome shotgun (WGS) entry which is preliminary data.</text>
</comment>
<dbReference type="SUPFAM" id="SSF81901">
    <property type="entry name" value="HCP-like"/>
    <property type="match status" value="1"/>
</dbReference>
<evidence type="ECO:0000256" key="1">
    <source>
        <dbReference type="ARBA" id="ARBA00007626"/>
    </source>
</evidence>
<organism evidence="3 4">
    <name type="scientific">Dillenia turbinata</name>
    <dbReference type="NCBI Taxonomy" id="194707"/>
    <lineage>
        <taxon>Eukaryota</taxon>
        <taxon>Viridiplantae</taxon>
        <taxon>Streptophyta</taxon>
        <taxon>Embryophyta</taxon>
        <taxon>Tracheophyta</taxon>
        <taxon>Spermatophyta</taxon>
        <taxon>Magnoliopsida</taxon>
        <taxon>eudicotyledons</taxon>
        <taxon>Gunneridae</taxon>
        <taxon>Pentapetalae</taxon>
        <taxon>Dilleniales</taxon>
        <taxon>Dilleniaceae</taxon>
        <taxon>Dillenia</taxon>
    </lineage>
</organism>
<dbReference type="InterPro" id="IPR002885">
    <property type="entry name" value="PPR_rpt"/>
</dbReference>
<protein>
    <submittedName>
        <fullName evidence="3">Pentatricopeptide repeat</fullName>
    </submittedName>
</protein>
<evidence type="ECO:0000313" key="4">
    <source>
        <dbReference type="Proteomes" id="UP001370490"/>
    </source>
</evidence>
<evidence type="ECO:0000256" key="2">
    <source>
        <dbReference type="ARBA" id="ARBA00022737"/>
    </source>
</evidence>
<sequence length="262" mass="30030">MRDSAILNNTISSLMLFSIYFENQIFVKTLSLFQKMNAVKCLRDLLTCNVMINLQYPFWVCDEARLFDEAMHPFPSMQRMNIAQNEKSLEHEKGKNLVKGMQNKGIEPKAITYSTLKCLDNSPRYTAIAILVGAGQIEEVTWLFHQAIEAGDAKDMSLFGCMVDLYSRNKNYANVIEVFEKIRDAGYFSDSNIIALVLNPYGKLQDFEMANAMYREMQDEGCVFQDIVEKLNSYPNINNKELLLVVASDYKRANRLNYVSPS</sequence>
<dbReference type="EMBL" id="JBAMMX010000027">
    <property type="protein sequence ID" value="KAK6913195.1"/>
    <property type="molecule type" value="Genomic_DNA"/>
</dbReference>
<dbReference type="PANTHER" id="PTHR47447">
    <property type="entry name" value="OS03G0856100 PROTEIN"/>
    <property type="match status" value="1"/>
</dbReference>
<accession>A0AAN8UD39</accession>
<dbReference type="PANTHER" id="PTHR47447:SF17">
    <property type="entry name" value="OS12G0638900 PROTEIN"/>
    <property type="match status" value="1"/>
</dbReference>
<dbReference type="Proteomes" id="UP001370490">
    <property type="component" value="Unassembled WGS sequence"/>
</dbReference>
<keyword evidence="4" id="KW-1185">Reference proteome</keyword>
<dbReference type="NCBIfam" id="TIGR00756">
    <property type="entry name" value="PPR"/>
    <property type="match status" value="1"/>
</dbReference>